<dbReference type="RefSeq" id="WP_091792431.1">
    <property type="nucleotide sequence ID" value="NZ_FNAF01000020.1"/>
</dbReference>
<keyword evidence="4" id="KW-1185">Reference proteome</keyword>
<dbReference type="STRING" id="2741.SAMN04489866_1208"/>
<dbReference type="GO" id="GO:0003697">
    <property type="term" value="F:single-stranded DNA binding"/>
    <property type="evidence" value="ECO:0007669"/>
    <property type="project" value="InterPro"/>
</dbReference>
<dbReference type="AlphaFoldDB" id="A0A1G7AB75"/>
<gene>
    <name evidence="2" type="ORF">SAMN04489866_1208</name>
    <name evidence="3" type="ORF">SAMN04489866_12411</name>
</gene>
<proteinExistence type="predicted"/>
<dbReference type="EMBL" id="FNAF01000020">
    <property type="protein sequence ID" value="SDE11295.1"/>
    <property type="molecule type" value="Genomic_DNA"/>
</dbReference>
<reference evidence="2 4" key="1">
    <citation type="submission" date="2016-10" db="EMBL/GenBank/DDBJ databases">
        <authorList>
            <person name="de Groot N.N."/>
        </authorList>
    </citation>
    <scope>NUCLEOTIDE SEQUENCE [LARGE SCALE GENOMIC DNA]</scope>
    <source>
        <strain evidence="2 4">DSM 20475</strain>
    </source>
</reference>
<evidence type="ECO:0000313" key="3">
    <source>
        <dbReference type="EMBL" id="SDE14437.1"/>
    </source>
</evidence>
<accession>A0A1G7AB75</accession>
<sequence length="106" mass="12661">MDKVKELMEQLEGDLEELFESEKYIRWLTTLSKFHRYSFYNTILIASQRPDAGYVAGFQAWKKKFNRHVKKGEKAIKILAPIIRQTDEVKKMNWVGQCWIKMVSQF</sequence>
<evidence type="ECO:0000313" key="2">
    <source>
        <dbReference type="EMBL" id="SDE11295.1"/>
    </source>
</evidence>
<name>A0A1G7AB75_PEPNI</name>
<organism evidence="2 4">
    <name type="scientific">Peptococcus niger</name>
    <dbReference type="NCBI Taxonomy" id="2741"/>
    <lineage>
        <taxon>Bacteria</taxon>
        <taxon>Bacillati</taxon>
        <taxon>Bacillota</taxon>
        <taxon>Clostridia</taxon>
        <taxon>Eubacteriales</taxon>
        <taxon>Peptococcaceae</taxon>
        <taxon>Peptococcus</taxon>
    </lineage>
</organism>
<evidence type="ECO:0000259" key="1">
    <source>
        <dbReference type="Pfam" id="PF08401"/>
    </source>
</evidence>
<dbReference type="Proteomes" id="UP000198995">
    <property type="component" value="Unassembled WGS sequence"/>
</dbReference>
<dbReference type="EMBL" id="FNAF01000024">
    <property type="protein sequence ID" value="SDE14437.1"/>
    <property type="molecule type" value="Genomic_DNA"/>
</dbReference>
<protein>
    <recommendedName>
        <fullName evidence="1">N-terminal domain-containing protein</fullName>
    </recommendedName>
</protein>
<dbReference type="OrthoDB" id="9803716at2"/>
<evidence type="ECO:0000313" key="4">
    <source>
        <dbReference type="Proteomes" id="UP000198995"/>
    </source>
</evidence>
<dbReference type="InterPro" id="IPR013610">
    <property type="entry name" value="ArdC_N"/>
</dbReference>
<dbReference type="Pfam" id="PF08401">
    <property type="entry name" value="ArdcN"/>
    <property type="match status" value="1"/>
</dbReference>
<feature type="domain" description="N-terminal" evidence="1">
    <location>
        <begin position="5"/>
        <end position="85"/>
    </location>
</feature>